<evidence type="ECO:0000313" key="1">
    <source>
        <dbReference type="EMBL" id="KAB5883431.1"/>
    </source>
</evidence>
<dbReference type="RefSeq" id="WP_151907998.1">
    <property type="nucleotide sequence ID" value="NZ_JAQDTU010000008.1"/>
</dbReference>
<dbReference type="AlphaFoldDB" id="A0A6A2R8W3"/>
<evidence type="ECO:0000313" key="2">
    <source>
        <dbReference type="Proteomes" id="UP000470200"/>
    </source>
</evidence>
<reference evidence="1 2" key="1">
    <citation type="journal article" date="2019" name="Nat. Med.">
        <title>A library of human gut bacterial isolates paired with longitudinal multiomics data enables mechanistic microbiome research.</title>
        <authorList>
            <person name="Poyet M."/>
            <person name="Groussin M."/>
            <person name="Gibbons S.M."/>
            <person name="Avila-Pacheco J."/>
            <person name="Jiang X."/>
            <person name="Kearney S.M."/>
            <person name="Perrotta A.R."/>
            <person name="Berdy B."/>
            <person name="Zhao S."/>
            <person name="Lieberman T.D."/>
            <person name="Swanson P.K."/>
            <person name="Smith M."/>
            <person name="Roesemann S."/>
            <person name="Alexander J.E."/>
            <person name="Rich S.A."/>
            <person name="Livny J."/>
            <person name="Vlamakis H."/>
            <person name="Clish C."/>
            <person name="Bullock K."/>
            <person name="Deik A."/>
            <person name="Scott J."/>
            <person name="Pierce K.A."/>
            <person name="Xavier R.J."/>
            <person name="Alm E.J."/>
        </authorList>
    </citation>
    <scope>NUCLEOTIDE SEQUENCE [LARGE SCALE GENOMIC DNA]</scope>
    <source>
        <strain evidence="1 2">BIOML-A105</strain>
    </source>
</reference>
<gene>
    <name evidence="1" type="ORF">GA629_08700</name>
</gene>
<sequence>MDKRTELTVRGRTRTVEEWARWRGMTVETLVWRLEHGWEAPDAVLVPVRPAAASVVVTAFGRTLTPGEWERENGVPATLIGKRIKLGWTPEDAVSRPVRSKRTARTVTVGGETLAIHEWSERTGIPTAVISSRLSIGWTPERAVSEPIRKRRGTGRQGVVIGGERLTIREWAERTGIPANIISNRLNRGWTPERAVGTPVRKRRGPRLDGTGDGSPTVREWSERTGIPANIIHVRLSRGWTLERAVGTPARKRRGPDLEEITVGGETLTVHEWAERTGIPVATISNRLNCSWTPERAVGTPVRPRRRRDA</sequence>
<proteinExistence type="predicted"/>
<accession>A0A6A2R8W3</accession>
<comment type="caution">
    <text evidence="1">The sequence shown here is derived from an EMBL/GenBank/DDBJ whole genome shotgun (WGS) entry which is preliminary data.</text>
</comment>
<organism evidence="1 2">
    <name type="scientific">Bifidobacterium adolescentis</name>
    <dbReference type="NCBI Taxonomy" id="1680"/>
    <lineage>
        <taxon>Bacteria</taxon>
        <taxon>Bacillati</taxon>
        <taxon>Actinomycetota</taxon>
        <taxon>Actinomycetes</taxon>
        <taxon>Bifidobacteriales</taxon>
        <taxon>Bifidobacteriaceae</taxon>
        <taxon>Bifidobacterium</taxon>
    </lineage>
</organism>
<dbReference type="Proteomes" id="UP000470200">
    <property type="component" value="Unassembled WGS sequence"/>
</dbReference>
<protein>
    <submittedName>
        <fullName evidence="1">Uncharacterized protein</fullName>
    </submittedName>
</protein>
<name>A0A6A2R8W3_BIFAD</name>
<dbReference type="EMBL" id="WDIP01000010">
    <property type="protein sequence ID" value="KAB5883431.1"/>
    <property type="molecule type" value="Genomic_DNA"/>
</dbReference>